<evidence type="ECO:0000256" key="9">
    <source>
        <dbReference type="PIRSR" id="PIRSR602386-1"/>
    </source>
</evidence>
<keyword evidence="7 9" id="KW-0186">Copper</keyword>
<evidence type="ECO:0000256" key="5">
    <source>
        <dbReference type="ARBA" id="ARBA00022764"/>
    </source>
</evidence>
<evidence type="ECO:0000256" key="8">
    <source>
        <dbReference type="ARBA" id="ARBA00023136"/>
    </source>
</evidence>
<evidence type="ECO:0000256" key="7">
    <source>
        <dbReference type="ARBA" id="ARBA00023008"/>
    </source>
</evidence>
<dbReference type="CDD" id="cd04220">
    <property type="entry name" value="Halocyanin"/>
    <property type="match status" value="1"/>
</dbReference>
<feature type="binding site" evidence="9">
    <location>
        <position position="76"/>
    </location>
    <ligand>
        <name>Cu cation</name>
        <dbReference type="ChEBI" id="CHEBI:23378"/>
    </ligand>
</feature>
<dbReference type="SUPFAM" id="SSF49503">
    <property type="entry name" value="Cupredoxins"/>
    <property type="match status" value="1"/>
</dbReference>
<dbReference type="PROSITE" id="PS51318">
    <property type="entry name" value="TAT"/>
    <property type="match status" value="1"/>
</dbReference>
<comment type="cofactor">
    <cofactor evidence="9">
        <name>Cu cation</name>
        <dbReference type="ChEBI" id="CHEBI:23378"/>
    </cofactor>
    <text evidence="9">Binds 1 copper ion per subunit.</text>
</comment>
<dbReference type="GO" id="GO:0016020">
    <property type="term" value="C:membrane"/>
    <property type="evidence" value="ECO:0007669"/>
    <property type="project" value="UniProtKB-SubCell"/>
</dbReference>
<dbReference type="GO" id="GO:0005507">
    <property type="term" value="F:copper ion binding"/>
    <property type="evidence" value="ECO:0007669"/>
    <property type="project" value="InterPro"/>
</dbReference>
<organism evidence="12 13">
    <name type="scientific">Halobacterium bonnevillei</name>
    <dbReference type="NCBI Taxonomy" id="2692200"/>
    <lineage>
        <taxon>Archaea</taxon>
        <taxon>Methanobacteriati</taxon>
        <taxon>Methanobacteriota</taxon>
        <taxon>Stenosarchaea group</taxon>
        <taxon>Halobacteria</taxon>
        <taxon>Halobacteriales</taxon>
        <taxon>Halobacteriaceae</taxon>
        <taxon>Halobacterium</taxon>
    </lineage>
</organism>
<dbReference type="PRINTS" id="PR00155">
    <property type="entry name" value="AMICYANIN"/>
</dbReference>
<comment type="caution">
    <text evidence="12">The sequence shown here is derived from an EMBL/GenBank/DDBJ whole genome shotgun (WGS) entry which is preliminary data.</text>
</comment>
<dbReference type="InterPro" id="IPR000923">
    <property type="entry name" value="BlueCu_1"/>
</dbReference>
<feature type="binding site" evidence="9">
    <location>
        <position position="116"/>
    </location>
    <ligand>
        <name>Cu cation</name>
        <dbReference type="ChEBI" id="CHEBI:23378"/>
    </ligand>
</feature>
<sequence length="183" mass="19209">MNAPGDDRVTRRRFLRAGAGAAAAGVAATGTAAAAEESSGSSEVRVGPGGSNVFDPETLYVEPGTTVKWVWDSGGHNVVPESIPDGADWEGHEGLEDSGFEYEHTFETKGTYEYVCTPHASLGMKASVEVTDDPPEETGYQSVLPNSAKTLGVAAVGSMTSILGLTYFFMRYGGDYGEGDVEE</sequence>
<dbReference type="OrthoDB" id="11836at2157"/>
<evidence type="ECO:0000256" key="2">
    <source>
        <dbReference type="ARBA" id="ARBA00004418"/>
    </source>
</evidence>
<dbReference type="Pfam" id="PF00127">
    <property type="entry name" value="Copper-bind"/>
    <property type="match status" value="1"/>
</dbReference>
<dbReference type="Gene3D" id="2.60.40.420">
    <property type="entry name" value="Cupredoxins - blue copper proteins"/>
    <property type="match status" value="1"/>
</dbReference>
<dbReference type="Proteomes" id="UP000471521">
    <property type="component" value="Unassembled WGS sequence"/>
</dbReference>
<feature type="binding site" evidence="9">
    <location>
        <position position="119"/>
    </location>
    <ligand>
        <name>Cu cation</name>
        <dbReference type="ChEBI" id="CHEBI:23378"/>
    </ligand>
</feature>
<keyword evidence="5" id="KW-0574">Periplasm</keyword>
<evidence type="ECO:0000313" key="13">
    <source>
        <dbReference type="Proteomes" id="UP000471521"/>
    </source>
</evidence>
<dbReference type="GO" id="GO:0042597">
    <property type="term" value="C:periplasmic space"/>
    <property type="evidence" value="ECO:0007669"/>
    <property type="project" value="UniProtKB-SubCell"/>
</dbReference>
<keyword evidence="4 9" id="KW-0479">Metal-binding</keyword>
<dbReference type="InterPro" id="IPR008972">
    <property type="entry name" value="Cupredoxin"/>
</dbReference>
<reference evidence="12 13" key="1">
    <citation type="submission" date="2019-12" db="EMBL/GenBank/DDBJ databases">
        <title>Isolation and characterization of three novel carbon monoxide-oxidizing members of Halobacteria from salione crusts and soils.</title>
        <authorList>
            <person name="Myers M.R."/>
            <person name="King G.M."/>
        </authorList>
    </citation>
    <scope>NUCLEOTIDE SEQUENCE [LARGE SCALE GENOMIC DNA]</scope>
    <source>
        <strain evidence="12 13">PCN9</strain>
    </source>
</reference>
<evidence type="ECO:0000256" key="3">
    <source>
        <dbReference type="ARBA" id="ARBA00022448"/>
    </source>
</evidence>
<dbReference type="InterPro" id="IPR006311">
    <property type="entry name" value="TAT_signal"/>
</dbReference>
<dbReference type="InterPro" id="IPR028871">
    <property type="entry name" value="BlueCu_1_BS"/>
</dbReference>
<feature type="binding site" evidence="9">
    <location>
        <position position="124"/>
    </location>
    <ligand>
        <name>Cu cation</name>
        <dbReference type="ChEBI" id="CHEBI:23378"/>
    </ligand>
</feature>
<dbReference type="AlphaFoldDB" id="A0A6B0SLH5"/>
<feature type="region of interest" description="Disordered" evidence="10">
    <location>
        <begin position="30"/>
        <end position="50"/>
    </location>
</feature>
<protein>
    <recommendedName>
        <fullName evidence="11">Blue (type 1) copper domain-containing protein</fullName>
    </recommendedName>
</protein>
<evidence type="ECO:0000259" key="11">
    <source>
        <dbReference type="Pfam" id="PF00127"/>
    </source>
</evidence>
<gene>
    <name evidence="12" type="ORF">GRX66_18555</name>
</gene>
<dbReference type="PANTHER" id="PTHR34192:SF10">
    <property type="entry name" value="PLASTOCYANIN MAJOR ISOFORM, CHLOROPLASTIC-RELATED"/>
    <property type="match status" value="1"/>
</dbReference>
<evidence type="ECO:0000256" key="6">
    <source>
        <dbReference type="ARBA" id="ARBA00022982"/>
    </source>
</evidence>
<evidence type="ECO:0000256" key="10">
    <source>
        <dbReference type="SAM" id="MobiDB-lite"/>
    </source>
</evidence>
<dbReference type="GO" id="GO:0009055">
    <property type="term" value="F:electron transfer activity"/>
    <property type="evidence" value="ECO:0007669"/>
    <property type="project" value="InterPro"/>
</dbReference>
<proteinExistence type="predicted"/>
<feature type="compositionally biased region" description="Low complexity" evidence="10">
    <location>
        <begin position="30"/>
        <end position="46"/>
    </location>
</feature>
<keyword evidence="13" id="KW-1185">Reference proteome</keyword>
<dbReference type="PANTHER" id="PTHR34192">
    <property type="entry name" value="PLASTOCYANIN MAJOR ISOFORM, CHLOROPLASTIC-RELATED"/>
    <property type="match status" value="1"/>
</dbReference>
<dbReference type="EMBL" id="WUUU01000298">
    <property type="protein sequence ID" value="MXR22485.1"/>
    <property type="molecule type" value="Genomic_DNA"/>
</dbReference>
<comment type="subcellular location">
    <subcellularLocation>
        <location evidence="1">Membrane</location>
    </subcellularLocation>
    <subcellularLocation>
        <location evidence="2">Periplasm</location>
    </subcellularLocation>
</comment>
<evidence type="ECO:0000313" key="12">
    <source>
        <dbReference type="EMBL" id="MXR22485.1"/>
    </source>
</evidence>
<accession>A0A6B0SLH5</accession>
<feature type="domain" description="Blue (type 1) copper" evidence="11">
    <location>
        <begin position="50"/>
        <end position="130"/>
    </location>
</feature>
<keyword evidence="3" id="KW-0813">Transport</keyword>
<dbReference type="PROSITE" id="PS00196">
    <property type="entry name" value="COPPER_BLUE"/>
    <property type="match status" value="1"/>
</dbReference>
<name>A0A6B0SLH5_9EURY</name>
<keyword evidence="8" id="KW-0472">Membrane</keyword>
<keyword evidence="6" id="KW-0249">Electron transport</keyword>
<evidence type="ECO:0000256" key="1">
    <source>
        <dbReference type="ARBA" id="ARBA00004370"/>
    </source>
</evidence>
<dbReference type="InterPro" id="IPR002386">
    <property type="entry name" value="Amicyanin/Pseudoazurin"/>
</dbReference>
<evidence type="ECO:0000256" key="4">
    <source>
        <dbReference type="ARBA" id="ARBA00022723"/>
    </source>
</evidence>